<dbReference type="Gene3D" id="1.20.1420.30">
    <property type="entry name" value="NCX, central ion-binding region"/>
    <property type="match status" value="2"/>
</dbReference>
<organism evidence="12 13">
    <name type="scientific">Clavelina lepadiformis</name>
    <name type="common">Light-bulb sea squirt</name>
    <name type="synonym">Ascidia lepadiformis</name>
    <dbReference type="NCBI Taxonomy" id="159417"/>
    <lineage>
        <taxon>Eukaryota</taxon>
        <taxon>Metazoa</taxon>
        <taxon>Chordata</taxon>
        <taxon>Tunicata</taxon>
        <taxon>Ascidiacea</taxon>
        <taxon>Aplousobranchia</taxon>
        <taxon>Clavelinidae</taxon>
        <taxon>Clavelina</taxon>
    </lineage>
</organism>
<dbReference type="PROSITE" id="PS51257">
    <property type="entry name" value="PROKAR_LIPOPROTEIN"/>
    <property type="match status" value="1"/>
</dbReference>
<accession>A0ABP0FL04</accession>
<dbReference type="PANTHER" id="PTHR10846">
    <property type="entry name" value="SODIUM/POTASSIUM/CALCIUM EXCHANGER"/>
    <property type="match status" value="1"/>
</dbReference>
<feature type="transmembrane region" description="Helical" evidence="10">
    <location>
        <begin position="200"/>
        <end position="221"/>
    </location>
</feature>
<dbReference type="PANTHER" id="PTHR10846:SF72">
    <property type="entry name" value="SODIUM_POTASSIUM_CALCIUM EXCHANGER NCKX30C"/>
    <property type="match status" value="1"/>
</dbReference>
<evidence type="ECO:0000313" key="12">
    <source>
        <dbReference type="EMBL" id="CAK8680306.1"/>
    </source>
</evidence>
<keyword evidence="13" id="KW-1185">Reference proteome</keyword>
<dbReference type="EMBL" id="CAWYQH010000068">
    <property type="protein sequence ID" value="CAK8680306.1"/>
    <property type="molecule type" value="Genomic_DNA"/>
</dbReference>
<gene>
    <name evidence="12" type="ORF">CVLEPA_LOCUS10573</name>
</gene>
<keyword evidence="4" id="KW-0106">Calcium</keyword>
<feature type="transmembrane region" description="Helical" evidence="10">
    <location>
        <begin position="639"/>
        <end position="659"/>
    </location>
</feature>
<feature type="domain" description="Sodium/calcium exchanger membrane region" evidence="11">
    <location>
        <begin position="134"/>
        <end position="275"/>
    </location>
</feature>
<feature type="domain" description="Sodium/calcium exchanger membrane region" evidence="11">
    <location>
        <begin position="536"/>
        <end position="684"/>
    </location>
</feature>
<feature type="transmembrane region" description="Helical" evidence="10">
    <location>
        <begin position="258"/>
        <end position="277"/>
    </location>
</feature>
<evidence type="ECO:0000256" key="1">
    <source>
        <dbReference type="ARBA" id="ARBA00004141"/>
    </source>
</evidence>
<evidence type="ECO:0000259" key="11">
    <source>
        <dbReference type="Pfam" id="PF01699"/>
    </source>
</evidence>
<evidence type="ECO:0000256" key="9">
    <source>
        <dbReference type="SAM" id="MobiDB-lite"/>
    </source>
</evidence>
<evidence type="ECO:0000256" key="3">
    <source>
        <dbReference type="ARBA" id="ARBA00022449"/>
    </source>
</evidence>
<dbReference type="Pfam" id="PF01699">
    <property type="entry name" value="Na_Ca_ex"/>
    <property type="match status" value="2"/>
</dbReference>
<comment type="similarity">
    <text evidence="2">Belongs to the Ca(2+):cation antiporter (CaCA) (TC 2.A.19) family. SLC24A subfamily.</text>
</comment>
<keyword evidence="6 10" id="KW-1133">Transmembrane helix</keyword>
<protein>
    <recommendedName>
        <fullName evidence="11">Sodium/calcium exchanger membrane region domain-containing protein</fullName>
    </recommendedName>
</protein>
<comment type="subcellular location">
    <subcellularLocation>
        <location evidence="1">Membrane</location>
        <topology evidence="1">Multi-pass membrane protein</topology>
    </subcellularLocation>
</comment>
<evidence type="ECO:0000256" key="6">
    <source>
        <dbReference type="ARBA" id="ARBA00022989"/>
    </source>
</evidence>
<feature type="transmembrane region" description="Helical" evidence="10">
    <location>
        <begin position="169"/>
        <end position="194"/>
    </location>
</feature>
<feature type="region of interest" description="Disordered" evidence="9">
    <location>
        <begin position="439"/>
        <end position="493"/>
    </location>
</feature>
<comment type="caution">
    <text evidence="12">The sequence shown here is derived from an EMBL/GenBank/DDBJ whole genome shotgun (WGS) entry which is preliminary data.</text>
</comment>
<proteinExistence type="inferred from homology"/>
<evidence type="ECO:0000256" key="8">
    <source>
        <dbReference type="ARBA" id="ARBA00033627"/>
    </source>
</evidence>
<sequence length="698" mass="77083">MKLSENARWPLLKTVKRRCRNLLWGLSLLGCVYFGLLLSFTIKNVSSADTIEDRSGEHDKSGQYAQSSMIFKSRLRRQVADVDIASPSFPPDTNVSVPFSTTSLTEVPTKPQGIYPTDIFDLKARKKGAVVLHVIGMLYMFVALAIVCDEFFVPTLEVIIHRLSISDDVAGATFMAAGGSAPELFTSIIGVFLAKSNVGIGTIVGSAVFNILFVIGMCSLFSLQLLRLTWWPLFRDCFFYILSLLLLIYAFYDATIQIHESILLILVYLCYVSFMKFNRPIESWVKLKLSSLKSSSTSQAAKVGPSEDPKETSKSVKAIVDSMSGQPHSRSTFSYGIVQLMMHSLDPATEDTMSEKSSRMYAIARMKMINPSTARSLSTRNPDRPTHPRYEQRSKSDATVATVVYENEGVKVIPDSFPKLAESVATPVEDTTIFNQNSLTTIDEGSEHTRPANGYTFSSLSENGQNRKKNKAQNGDAASQNEHNEDTDNDGDDALDMSWPSTVSKRCVYVLIFPITFLLWITLPDVRKANKKKWFMGSFFGSIIWIALFSYVMVWMAHQIGDTIGLSEAVMGLTFLAAGTSVPDLITSVIVARKGLGDMAVSSSVGSNIFDVTIGLPFPWLLASIIELGAPIDVASEGLFCSVILLFAMLLFVVISIAVCRWKMSKKLGVTMLILYVVFLVFSLLLELSVIDCILVPK</sequence>
<feature type="compositionally biased region" description="Polar residues" evidence="9">
    <location>
        <begin position="371"/>
        <end position="380"/>
    </location>
</feature>
<feature type="compositionally biased region" description="Polar residues" evidence="9">
    <location>
        <begin position="472"/>
        <end position="481"/>
    </location>
</feature>
<evidence type="ECO:0000256" key="7">
    <source>
        <dbReference type="ARBA" id="ARBA00023136"/>
    </source>
</evidence>
<feature type="transmembrane region" description="Helical" evidence="10">
    <location>
        <begin position="535"/>
        <end position="557"/>
    </location>
</feature>
<reference evidence="12 13" key="1">
    <citation type="submission" date="2024-02" db="EMBL/GenBank/DDBJ databases">
        <authorList>
            <person name="Daric V."/>
            <person name="Darras S."/>
        </authorList>
    </citation>
    <scope>NUCLEOTIDE SEQUENCE [LARGE SCALE GENOMIC DNA]</scope>
</reference>
<evidence type="ECO:0000256" key="4">
    <source>
        <dbReference type="ARBA" id="ARBA00022568"/>
    </source>
</evidence>
<keyword evidence="3" id="KW-0050">Antiport</keyword>
<keyword evidence="5 10" id="KW-0812">Transmembrane</keyword>
<dbReference type="Proteomes" id="UP001642483">
    <property type="component" value="Unassembled WGS sequence"/>
</dbReference>
<keyword evidence="4" id="KW-0813">Transport</keyword>
<feature type="transmembrane region" description="Helical" evidence="10">
    <location>
        <begin position="21"/>
        <end position="42"/>
    </location>
</feature>
<evidence type="ECO:0000256" key="2">
    <source>
        <dbReference type="ARBA" id="ARBA00005364"/>
    </source>
</evidence>
<feature type="compositionally biased region" description="Polar residues" evidence="9">
    <location>
        <begin position="455"/>
        <end position="464"/>
    </location>
</feature>
<keyword evidence="7 10" id="KW-0472">Membrane</keyword>
<evidence type="ECO:0000313" key="13">
    <source>
        <dbReference type="Proteomes" id="UP001642483"/>
    </source>
</evidence>
<dbReference type="InterPro" id="IPR044880">
    <property type="entry name" value="NCX_ion-bd_dom_sf"/>
</dbReference>
<feature type="transmembrane region" description="Helical" evidence="10">
    <location>
        <begin position="233"/>
        <end position="252"/>
    </location>
</feature>
<feature type="region of interest" description="Disordered" evidence="9">
    <location>
        <begin position="371"/>
        <end position="397"/>
    </location>
</feature>
<feature type="transmembrane region" description="Helical" evidence="10">
    <location>
        <begin position="130"/>
        <end position="148"/>
    </location>
</feature>
<keyword evidence="4" id="KW-0109">Calcium transport</keyword>
<evidence type="ECO:0000256" key="5">
    <source>
        <dbReference type="ARBA" id="ARBA00022692"/>
    </source>
</evidence>
<feature type="compositionally biased region" description="Basic and acidic residues" evidence="9">
    <location>
        <begin position="381"/>
        <end position="396"/>
    </location>
</feature>
<evidence type="ECO:0000256" key="10">
    <source>
        <dbReference type="SAM" id="Phobius"/>
    </source>
</evidence>
<dbReference type="NCBIfam" id="TIGR00367">
    <property type="entry name" value="calcium/sodium antiporter"/>
    <property type="match status" value="1"/>
</dbReference>
<feature type="transmembrane region" description="Helical" evidence="10">
    <location>
        <begin position="671"/>
        <end position="696"/>
    </location>
</feature>
<dbReference type="InterPro" id="IPR004837">
    <property type="entry name" value="NaCa_Exmemb"/>
</dbReference>
<comment type="catalytic activity">
    <reaction evidence="8">
        <text>Ca(2+)(out) + K(+)(out) + 4 Na(+)(in) = Ca(2+)(in) + K(+)(in) + 4 Na(+)(out)</text>
        <dbReference type="Rhea" id="RHEA:69967"/>
        <dbReference type="ChEBI" id="CHEBI:29101"/>
        <dbReference type="ChEBI" id="CHEBI:29103"/>
        <dbReference type="ChEBI" id="CHEBI:29108"/>
    </reaction>
</comment>
<keyword evidence="4" id="KW-0406">Ion transport</keyword>
<feature type="transmembrane region" description="Helical" evidence="10">
    <location>
        <begin position="507"/>
        <end position="523"/>
    </location>
</feature>
<feature type="transmembrane region" description="Helical" evidence="10">
    <location>
        <begin position="569"/>
        <end position="592"/>
    </location>
</feature>
<name>A0ABP0FL04_CLALP</name>
<dbReference type="InterPro" id="IPR004481">
    <property type="entry name" value="K/Na/Ca-exchanger"/>
</dbReference>